<sequence length="287" mass="31711">MTGAENEVFTLRYPQGKLVPLLFDSPHSGTWYPEDFEPAQPPERYRRAEDMYVDELFAAAPGLGIPLMACRVGRIYCDVNRAVEDLDPANVREADGLRFAPGPKARLGKGVIWTATPPDGAPLLARPPTGAMVAARLARVWQPYHDGLSALLERVRRETGAADVYHLDLHAMQPIANVMHEDAGGAPRPDIVLSDREGTSCAGDFIDAARAILLDLGFSVQINDPFRGAEILRRHGDPASGRHSLQIEVNRALYMDVETYRKTDGFAPLCARLERFSARLRDWVAAR</sequence>
<keyword evidence="2" id="KW-1185">Reference proteome</keyword>
<comment type="caution">
    <text evidence="1">The sequence shown here is derived from an EMBL/GenBank/DDBJ whole genome shotgun (WGS) entry which is preliminary data.</text>
</comment>
<dbReference type="InterPro" id="IPR007709">
    <property type="entry name" value="N-FG_amidohydro"/>
</dbReference>
<dbReference type="Pfam" id="PF05013">
    <property type="entry name" value="FGase"/>
    <property type="match status" value="1"/>
</dbReference>
<accession>A0A838XK04</accession>
<name>A0A838XK04_9HYPH</name>
<proteinExistence type="predicted"/>
<dbReference type="AlphaFoldDB" id="A0A838XK04"/>
<organism evidence="1 2">
    <name type="scientific">Stappia taiwanensis</name>
    <dbReference type="NCBI Taxonomy" id="992267"/>
    <lineage>
        <taxon>Bacteria</taxon>
        <taxon>Pseudomonadati</taxon>
        <taxon>Pseudomonadota</taxon>
        <taxon>Alphaproteobacteria</taxon>
        <taxon>Hyphomicrobiales</taxon>
        <taxon>Stappiaceae</taxon>
        <taxon>Stappia</taxon>
    </lineage>
</organism>
<dbReference type="Gene3D" id="3.40.630.40">
    <property type="entry name" value="Zn-dependent exopeptidases"/>
    <property type="match status" value="1"/>
</dbReference>
<dbReference type="EMBL" id="JACEON010000003">
    <property type="protein sequence ID" value="MBA4610865.1"/>
    <property type="molecule type" value="Genomic_DNA"/>
</dbReference>
<evidence type="ECO:0000313" key="2">
    <source>
        <dbReference type="Proteomes" id="UP000559404"/>
    </source>
</evidence>
<reference evidence="1 2" key="1">
    <citation type="submission" date="2020-07" db="EMBL/GenBank/DDBJ databases">
        <authorList>
            <person name="Li M."/>
        </authorList>
    </citation>
    <scope>NUCLEOTIDE SEQUENCE [LARGE SCALE GENOMIC DNA]</scope>
    <source>
        <strain evidence="1 2">DSM 23284</strain>
    </source>
</reference>
<protein>
    <submittedName>
        <fullName evidence="1">N-formylglutamate amidohydrolase</fullName>
    </submittedName>
</protein>
<reference evidence="1 2" key="2">
    <citation type="submission" date="2020-08" db="EMBL/GenBank/DDBJ databases">
        <title>Stappia taiwanensis sp. nov., isolated from a coastal thermal spring.</title>
        <authorList>
            <person name="Kampfer P."/>
        </authorList>
    </citation>
    <scope>NUCLEOTIDE SEQUENCE [LARGE SCALE GENOMIC DNA]</scope>
    <source>
        <strain evidence="1 2">DSM 23284</strain>
    </source>
</reference>
<evidence type="ECO:0000313" key="1">
    <source>
        <dbReference type="EMBL" id="MBA4610865.1"/>
    </source>
</evidence>
<dbReference type="GO" id="GO:0016787">
    <property type="term" value="F:hydrolase activity"/>
    <property type="evidence" value="ECO:0007669"/>
    <property type="project" value="UniProtKB-KW"/>
</dbReference>
<gene>
    <name evidence="1" type="ORF">H1W37_04330</name>
</gene>
<keyword evidence="1" id="KW-0378">Hydrolase</keyword>
<dbReference type="Proteomes" id="UP000559404">
    <property type="component" value="Unassembled WGS sequence"/>
</dbReference>
<dbReference type="SUPFAM" id="SSF53187">
    <property type="entry name" value="Zn-dependent exopeptidases"/>
    <property type="match status" value="1"/>
</dbReference>
<dbReference type="RefSeq" id="WP_181759062.1">
    <property type="nucleotide sequence ID" value="NZ_BMCR01000004.1"/>
</dbReference>